<feature type="signal peptide" evidence="1">
    <location>
        <begin position="1"/>
        <end position="17"/>
    </location>
</feature>
<dbReference type="WBParaSite" id="EVEC_0000316801-mRNA-1">
    <property type="protein sequence ID" value="EVEC_0000316801-mRNA-1"/>
    <property type="gene ID" value="EVEC_0000316801"/>
</dbReference>
<dbReference type="InterPro" id="IPR007284">
    <property type="entry name" value="Ground-like_dom"/>
</dbReference>
<keyword evidence="4" id="KW-1185">Reference proteome</keyword>
<evidence type="ECO:0000313" key="5">
    <source>
        <dbReference type="WBParaSite" id="EVEC_0000316801-mRNA-1"/>
    </source>
</evidence>
<keyword evidence="1" id="KW-0732">Signal</keyword>
<sequence length="190" mass="21141">MLFILLPLLTLIGTVESNCGCCIHNPCQQPPPCPPPVECPPQICDCPLPPPPPPPRKCFCRTMFPPPPPPPAMSVNTCCVTCTSPCGFARRRRRDVSKAESSIFSIKGITDDPVCNNLKLKRIMEEVELNNMIEDAATSRRKVKEAAENKLRSKFSVICAAGDFSYSAYTESFCQVRKEKFTCYAFETNF</sequence>
<dbReference type="Pfam" id="PF04155">
    <property type="entry name" value="Ground-like"/>
    <property type="match status" value="1"/>
</dbReference>
<protein>
    <submittedName>
        <fullName evidence="5">Ground-like domain-containing protein</fullName>
    </submittedName>
</protein>
<dbReference type="EMBL" id="UXUI01007464">
    <property type="protein sequence ID" value="VDD87733.1"/>
    <property type="molecule type" value="Genomic_DNA"/>
</dbReference>
<dbReference type="AlphaFoldDB" id="A0A0N4UZV1"/>
<feature type="chain" id="PRO_5043122560" evidence="1">
    <location>
        <begin position="18"/>
        <end position="190"/>
    </location>
</feature>
<organism evidence="5">
    <name type="scientific">Enterobius vermicularis</name>
    <name type="common">Human pinworm</name>
    <dbReference type="NCBI Taxonomy" id="51028"/>
    <lineage>
        <taxon>Eukaryota</taxon>
        <taxon>Metazoa</taxon>
        <taxon>Ecdysozoa</taxon>
        <taxon>Nematoda</taxon>
        <taxon>Chromadorea</taxon>
        <taxon>Rhabditida</taxon>
        <taxon>Spirurina</taxon>
        <taxon>Oxyuridomorpha</taxon>
        <taxon>Oxyuroidea</taxon>
        <taxon>Oxyuridae</taxon>
        <taxon>Enterobius</taxon>
    </lineage>
</organism>
<evidence type="ECO:0000313" key="3">
    <source>
        <dbReference type="EMBL" id="VDD87733.1"/>
    </source>
</evidence>
<dbReference type="STRING" id="51028.A0A0N4UZV1"/>
<feature type="domain" description="Ground-like" evidence="2">
    <location>
        <begin position="112"/>
        <end position="186"/>
    </location>
</feature>
<name>A0A0N4UZV1_ENTVE</name>
<dbReference type="Proteomes" id="UP000274131">
    <property type="component" value="Unassembled WGS sequence"/>
</dbReference>
<evidence type="ECO:0000313" key="4">
    <source>
        <dbReference type="Proteomes" id="UP000274131"/>
    </source>
</evidence>
<dbReference type="OrthoDB" id="5867918at2759"/>
<gene>
    <name evidence="3" type="ORF">EVEC_LOCUS2876</name>
</gene>
<evidence type="ECO:0000256" key="1">
    <source>
        <dbReference type="SAM" id="SignalP"/>
    </source>
</evidence>
<reference evidence="3 4" key="2">
    <citation type="submission" date="2018-10" db="EMBL/GenBank/DDBJ databases">
        <authorList>
            <consortium name="Pathogen Informatics"/>
        </authorList>
    </citation>
    <scope>NUCLEOTIDE SEQUENCE [LARGE SCALE GENOMIC DNA]</scope>
</reference>
<reference evidence="5" key="1">
    <citation type="submission" date="2017-02" db="UniProtKB">
        <authorList>
            <consortium name="WormBaseParasite"/>
        </authorList>
    </citation>
    <scope>IDENTIFICATION</scope>
</reference>
<evidence type="ECO:0000259" key="2">
    <source>
        <dbReference type="Pfam" id="PF04155"/>
    </source>
</evidence>
<proteinExistence type="predicted"/>
<accession>A0A0N4UZV1</accession>